<gene>
    <name evidence="2" type="primary">PARPA_14368.1 scaffold 50072</name>
</gene>
<keyword evidence="1" id="KW-0238">DNA-binding</keyword>
<dbReference type="AlphaFoldDB" id="A0A0B7NRH2"/>
<dbReference type="InterPro" id="IPR010998">
    <property type="entry name" value="Integrase_recombinase_N"/>
</dbReference>
<dbReference type="SUPFAM" id="SSF47823">
    <property type="entry name" value="lambda integrase-like, N-terminal domain"/>
    <property type="match status" value="1"/>
</dbReference>
<proteinExistence type="predicted"/>
<sequence length="153" mass="18098">MPFNSAGKKEGLVHVSDLEVDTEGIKEDQSRQDKERDSSDTAFWKSQYWFPMILRMNHLAQPIVCMEDKTKKLEFSRLEIISNKRRTTGINEDLTAHLNKTTRTSTNKAYECHWRKYADWCKKKEYDAEKYDITQILHYLVDNNHLQSSTLHN</sequence>
<dbReference type="Proteomes" id="UP000054107">
    <property type="component" value="Unassembled WGS sequence"/>
</dbReference>
<protein>
    <recommendedName>
        <fullName evidence="4">Core-binding (CB) domain-containing protein</fullName>
    </recommendedName>
</protein>
<evidence type="ECO:0008006" key="4">
    <source>
        <dbReference type="Google" id="ProtNLM"/>
    </source>
</evidence>
<evidence type="ECO:0000313" key="2">
    <source>
        <dbReference type="EMBL" id="CEP20047.1"/>
    </source>
</evidence>
<evidence type="ECO:0000256" key="1">
    <source>
        <dbReference type="ARBA" id="ARBA00023125"/>
    </source>
</evidence>
<keyword evidence="3" id="KW-1185">Reference proteome</keyword>
<accession>A0A0B7NRH2</accession>
<dbReference type="EMBL" id="LN734204">
    <property type="protein sequence ID" value="CEP20047.1"/>
    <property type="molecule type" value="Genomic_DNA"/>
</dbReference>
<dbReference type="Gene3D" id="1.10.150.130">
    <property type="match status" value="1"/>
</dbReference>
<evidence type="ECO:0000313" key="3">
    <source>
        <dbReference type="Proteomes" id="UP000054107"/>
    </source>
</evidence>
<dbReference type="GO" id="GO:0003677">
    <property type="term" value="F:DNA binding"/>
    <property type="evidence" value="ECO:0007669"/>
    <property type="project" value="UniProtKB-KW"/>
</dbReference>
<reference evidence="2 3" key="1">
    <citation type="submission" date="2014-09" db="EMBL/GenBank/DDBJ databases">
        <authorList>
            <person name="Ellenberger Sabrina"/>
        </authorList>
    </citation>
    <scope>NUCLEOTIDE SEQUENCE [LARGE SCALE GENOMIC DNA]</scope>
    <source>
        <strain evidence="2 3">CBS 412.66</strain>
    </source>
</reference>
<organism evidence="2 3">
    <name type="scientific">Parasitella parasitica</name>
    <dbReference type="NCBI Taxonomy" id="35722"/>
    <lineage>
        <taxon>Eukaryota</taxon>
        <taxon>Fungi</taxon>
        <taxon>Fungi incertae sedis</taxon>
        <taxon>Mucoromycota</taxon>
        <taxon>Mucoromycotina</taxon>
        <taxon>Mucoromycetes</taxon>
        <taxon>Mucorales</taxon>
        <taxon>Mucorineae</taxon>
        <taxon>Mucoraceae</taxon>
        <taxon>Parasitella</taxon>
    </lineage>
</organism>
<name>A0A0B7NRH2_9FUNG</name>